<keyword evidence="2" id="KW-1185">Reference proteome</keyword>
<dbReference type="EMBL" id="MN478375">
    <property type="protein sequence ID" value="QGH45073.1"/>
    <property type="molecule type" value="Genomic_DNA"/>
</dbReference>
<evidence type="ECO:0000313" key="1">
    <source>
        <dbReference type="EMBL" id="QGH45073.1"/>
    </source>
</evidence>
<organism evidence="1 2">
    <name type="scientific">Bacteriophage Titan-X</name>
    <dbReference type="NCBI Taxonomy" id="2662140"/>
    <lineage>
        <taxon>Viruses</taxon>
        <taxon>Duplodnaviria</taxon>
        <taxon>Heunggongvirae</taxon>
        <taxon>Uroviricota</taxon>
        <taxon>Caudoviricetes</taxon>
        <taxon>Autographivirales</taxon>
        <taxon>Autonotataviridae</taxon>
        <taxon>Gujervirinae</taxon>
        <taxon>Pradovirus</taxon>
        <taxon>Pradovirus titanX</taxon>
    </lineage>
</organism>
<name>A0A5Q2UA03_9CAUD</name>
<reference evidence="1 2" key="1">
    <citation type="submission" date="2019-09" db="EMBL/GenBank/DDBJ databases">
        <title>Phages that infect the bacterial plant pathogen.</title>
        <authorList>
            <person name="Lightbourn L."/>
            <person name="Amarillas L."/>
            <person name="Estrada M."/>
            <person name="Leon R."/>
            <person name="Leon J."/>
        </authorList>
    </citation>
    <scope>NUCLEOTIDE SEQUENCE [LARGE SCALE GENOMIC DNA]</scope>
</reference>
<evidence type="ECO:0000313" key="2">
    <source>
        <dbReference type="Proteomes" id="UP000395019"/>
    </source>
</evidence>
<protein>
    <submittedName>
        <fullName evidence="1">Tail fiber protein</fullName>
    </submittedName>
</protein>
<sequence>MANHFRLFGRPLMADEVAPALSVTGQLEGYTMGEAYESRLSINNSIGRCTVEVLESNLPPGAFVRVDNVNKEVVVKWAAFVKVEEEETIVPNGDFENGDDGTWAKGGGNNGEGWSIGTGADYDTYDGAYSARFADVKTGGSDLLLPIIPAKLNDYIRLQAQVQQGASSKGHAGARCSIIYRDSDGRELQRNLGNLVKSGSNGAWNVSVAEGGAPKDTVGVQVVLSAYRSKENKPLWVDAVTWNHKYTLGQDDDSDYSLYIKVTDGANRVAYWRGGIGIDATYVIGQLYPVPVYDDAIAHMPSAQLNLGAGANLLDYATASMPGVVSMSSRSAVLRIAVLEETSSLAGMPYIAGLSQQSVVNRLVLPKEDYTKTSMPTIYGGTSSKVVVRTSGYIDNTKTGMPTIYGMTKT</sequence>
<dbReference type="Gene3D" id="2.60.120.260">
    <property type="entry name" value="Galactose-binding domain-like"/>
    <property type="match status" value="1"/>
</dbReference>
<proteinExistence type="predicted"/>
<dbReference type="Proteomes" id="UP000395019">
    <property type="component" value="Segment"/>
</dbReference>
<accession>A0A5Q2UA03</accession>